<evidence type="ECO:0000313" key="4">
    <source>
        <dbReference type="Proteomes" id="UP000095649"/>
    </source>
</evidence>
<protein>
    <submittedName>
        <fullName evidence="3">Uncharacterized protein</fullName>
    </submittedName>
</protein>
<keyword evidence="2" id="KW-1133">Transmembrane helix</keyword>
<reference evidence="3 4" key="1">
    <citation type="submission" date="2015-09" db="EMBL/GenBank/DDBJ databases">
        <authorList>
            <consortium name="Pathogen Informatics"/>
        </authorList>
    </citation>
    <scope>NUCLEOTIDE SEQUENCE [LARGE SCALE GENOMIC DNA]</scope>
    <source>
        <strain evidence="3 4">2789STDY5834970</strain>
    </source>
</reference>
<dbReference type="OrthoDB" id="1733540at2"/>
<accession>A0A173QTU9</accession>
<dbReference type="RefSeq" id="WP_055184218.1">
    <property type="nucleotide sequence ID" value="NZ_CYXN01000001.1"/>
</dbReference>
<keyword evidence="2" id="KW-0472">Membrane</keyword>
<feature type="transmembrane region" description="Helical" evidence="2">
    <location>
        <begin position="115"/>
        <end position="132"/>
    </location>
</feature>
<feature type="compositionally biased region" description="Basic residues" evidence="1">
    <location>
        <begin position="45"/>
        <end position="56"/>
    </location>
</feature>
<dbReference type="AlphaFoldDB" id="A0A173QTU9"/>
<dbReference type="EMBL" id="CYXN01000001">
    <property type="protein sequence ID" value="CUM68748.1"/>
    <property type="molecule type" value="Genomic_DNA"/>
</dbReference>
<evidence type="ECO:0000256" key="1">
    <source>
        <dbReference type="SAM" id="MobiDB-lite"/>
    </source>
</evidence>
<feature type="region of interest" description="Disordered" evidence="1">
    <location>
        <begin position="135"/>
        <end position="167"/>
    </location>
</feature>
<keyword evidence="2" id="KW-0812">Transmembrane</keyword>
<proteinExistence type="predicted"/>
<dbReference type="Proteomes" id="UP000095649">
    <property type="component" value="Unassembled WGS sequence"/>
</dbReference>
<evidence type="ECO:0000313" key="3">
    <source>
        <dbReference type="EMBL" id="CUM68748.1"/>
    </source>
</evidence>
<organism evidence="3 4">
    <name type="scientific">Faecalibacterium prausnitzii</name>
    <dbReference type="NCBI Taxonomy" id="853"/>
    <lineage>
        <taxon>Bacteria</taxon>
        <taxon>Bacillati</taxon>
        <taxon>Bacillota</taxon>
        <taxon>Clostridia</taxon>
        <taxon>Eubacteriales</taxon>
        <taxon>Oscillospiraceae</taxon>
        <taxon>Faecalibacterium</taxon>
    </lineage>
</organism>
<feature type="region of interest" description="Disordered" evidence="1">
    <location>
        <begin position="28"/>
        <end position="56"/>
    </location>
</feature>
<sequence>MRKSYIREKKIRCGDEYMAVGVYAVTDQEHRKRGKKRKESDKGQKSRNKAASMRKKQRKVLANFDKRGFFLTGTYEDCYLPDDEAACWKDVENYARRVKYATCKRFGVEKEKIRLMLWAVLLTAAANAAALVPDTDRDSGQNVPTVLMEPQSEDERPEVVLDGSGTA</sequence>
<gene>
    <name evidence="3" type="ORF">ERS852582_00016</name>
</gene>
<evidence type="ECO:0000256" key="2">
    <source>
        <dbReference type="SAM" id="Phobius"/>
    </source>
</evidence>
<name>A0A173QTU9_9FIRM</name>